<dbReference type="InterPro" id="IPR011075">
    <property type="entry name" value="TetR_C"/>
</dbReference>
<reference evidence="6 7" key="1">
    <citation type="journal article" date="2020" name="Nature">
        <title>Bacterial chemolithoautotrophy via manganese oxidation.</title>
        <authorList>
            <person name="Yu H."/>
            <person name="Leadbetter J.R."/>
        </authorList>
    </citation>
    <scope>NUCLEOTIDE SEQUENCE [LARGE SCALE GENOMIC DNA]</scope>
    <source>
        <strain evidence="6 7">RBP-1</strain>
    </source>
</reference>
<dbReference type="InterPro" id="IPR009057">
    <property type="entry name" value="Homeodomain-like_sf"/>
</dbReference>
<feature type="domain" description="HTH tetR-type" evidence="5">
    <location>
        <begin position="9"/>
        <end position="69"/>
    </location>
</feature>
<keyword evidence="3" id="KW-0804">Transcription</keyword>
<evidence type="ECO:0000256" key="4">
    <source>
        <dbReference type="PROSITE-ProRule" id="PRU00335"/>
    </source>
</evidence>
<dbReference type="InterPro" id="IPR036271">
    <property type="entry name" value="Tet_transcr_reg_TetR-rel_C_sf"/>
</dbReference>
<dbReference type="Pfam" id="PF00440">
    <property type="entry name" value="TetR_N"/>
    <property type="match status" value="1"/>
</dbReference>
<evidence type="ECO:0000256" key="1">
    <source>
        <dbReference type="ARBA" id="ARBA00023015"/>
    </source>
</evidence>
<dbReference type="PROSITE" id="PS50977">
    <property type="entry name" value="HTH_TETR_2"/>
    <property type="match status" value="1"/>
</dbReference>
<organism evidence="6 7">
    <name type="scientific">Ramlibacter lithotrophicus</name>
    <dbReference type="NCBI Taxonomy" id="2606681"/>
    <lineage>
        <taxon>Bacteria</taxon>
        <taxon>Pseudomonadati</taxon>
        <taxon>Pseudomonadota</taxon>
        <taxon>Betaproteobacteria</taxon>
        <taxon>Burkholderiales</taxon>
        <taxon>Comamonadaceae</taxon>
        <taxon>Ramlibacter</taxon>
    </lineage>
</organism>
<evidence type="ECO:0000259" key="5">
    <source>
        <dbReference type="PROSITE" id="PS50977"/>
    </source>
</evidence>
<proteinExistence type="predicted"/>
<dbReference type="SUPFAM" id="SSF48498">
    <property type="entry name" value="Tetracyclin repressor-like, C-terminal domain"/>
    <property type="match status" value="1"/>
</dbReference>
<keyword evidence="1" id="KW-0805">Transcription regulation</keyword>
<sequence>MDHTPSRKQLTHDRIVETAARTLRRTGFDGVGVADIMHQAGLTHGGFYAHFASREALLAEALEHAGGESAQRLQRAIAAGRARGLTPLRALVEGYLSESHLKALEAGCPVAALASEMSRQPEAVRQVAAARIQSLLAAVDAALPEGCAPGTAAAVAGQLVGSLQLARALGDTAQGRRHLATARRLLLEQFEAPRSGVR</sequence>
<keyword evidence="2 4" id="KW-0238">DNA-binding</keyword>
<accession>A0A7X6I756</accession>
<dbReference type="Proteomes" id="UP000521868">
    <property type="component" value="Unassembled WGS sequence"/>
</dbReference>
<dbReference type="Gene3D" id="1.10.10.60">
    <property type="entry name" value="Homeodomain-like"/>
    <property type="match status" value="1"/>
</dbReference>
<dbReference type="RefSeq" id="WP_168108111.1">
    <property type="nucleotide sequence ID" value="NZ_VTOX01000004.1"/>
</dbReference>
<dbReference type="GO" id="GO:0003677">
    <property type="term" value="F:DNA binding"/>
    <property type="evidence" value="ECO:0007669"/>
    <property type="project" value="UniProtKB-UniRule"/>
</dbReference>
<gene>
    <name evidence="6" type="ORF">RAMLITH_14360</name>
</gene>
<dbReference type="PANTHER" id="PTHR47506:SF7">
    <property type="entry name" value="TRANSCRIPTIONAL REGULATORY PROTEIN"/>
    <property type="match status" value="1"/>
</dbReference>
<dbReference type="PANTHER" id="PTHR47506">
    <property type="entry name" value="TRANSCRIPTIONAL REGULATORY PROTEIN"/>
    <property type="match status" value="1"/>
</dbReference>
<evidence type="ECO:0000256" key="3">
    <source>
        <dbReference type="ARBA" id="ARBA00023163"/>
    </source>
</evidence>
<dbReference type="Gene3D" id="1.10.357.10">
    <property type="entry name" value="Tetracycline Repressor, domain 2"/>
    <property type="match status" value="1"/>
</dbReference>
<dbReference type="EMBL" id="VTOX01000004">
    <property type="protein sequence ID" value="NKE67011.1"/>
    <property type="molecule type" value="Genomic_DNA"/>
</dbReference>
<comment type="caution">
    <text evidence="6">The sequence shown here is derived from an EMBL/GenBank/DDBJ whole genome shotgun (WGS) entry which is preliminary data.</text>
</comment>
<dbReference type="InterPro" id="IPR001647">
    <property type="entry name" value="HTH_TetR"/>
</dbReference>
<evidence type="ECO:0000313" key="7">
    <source>
        <dbReference type="Proteomes" id="UP000521868"/>
    </source>
</evidence>
<protein>
    <submittedName>
        <fullName evidence="6">TetR/AcrR family transcriptional regulator</fullName>
    </submittedName>
</protein>
<dbReference type="SUPFAM" id="SSF46689">
    <property type="entry name" value="Homeodomain-like"/>
    <property type="match status" value="1"/>
</dbReference>
<dbReference type="Pfam" id="PF16925">
    <property type="entry name" value="TetR_C_13"/>
    <property type="match status" value="1"/>
</dbReference>
<evidence type="ECO:0000313" key="6">
    <source>
        <dbReference type="EMBL" id="NKE67011.1"/>
    </source>
</evidence>
<name>A0A7X6I756_9BURK</name>
<evidence type="ECO:0000256" key="2">
    <source>
        <dbReference type="ARBA" id="ARBA00023125"/>
    </source>
</evidence>
<feature type="DNA-binding region" description="H-T-H motif" evidence="4">
    <location>
        <begin position="32"/>
        <end position="51"/>
    </location>
</feature>
<dbReference type="PRINTS" id="PR00455">
    <property type="entry name" value="HTHTETR"/>
</dbReference>
<dbReference type="AlphaFoldDB" id="A0A7X6I756"/>
<keyword evidence="7" id="KW-1185">Reference proteome</keyword>